<accession>A0ABR1DBW9</accession>
<proteinExistence type="predicted"/>
<reference evidence="1 2" key="1">
    <citation type="submission" date="2023-08" db="EMBL/GenBank/DDBJ databases">
        <title>A Necator americanus chromosomal reference genome.</title>
        <authorList>
            <person name="Ilik V."/>
            <person name="Petrzelkova K.J."/>
            <person name="Pardy F."/>
            <person name="Fuh T."/>
            <person name="Niatou-Singa F.S."/>
            <person name="Gouil Q."/>
            <person name="Baker L."/>
            <person name="Ritchie M.E."/>
            <person name="Jex A.R."/>
            <person name="Gazzola D."/>
            <person name="Li H."/>
            <person name="Toshio Fujiwara R."/>
            <person name="Zhan B."/>
            <person name="Aroian R.V."/>
            <person name="Pafco B."/>
            <person name="Schwarz E.M."/>
        </authorList>
    </citation>
    <scope>NUCLEOTIDE SEQUENCE [LARGE SCALE GENOMIC DNA]</scope>
    <source>
        <strain evidence="1 2">Aroian</strain>
        <tissue evidence="1">Whole animal</tissue>
    </source>
</reference>
<keyword evidence="2" id="KW-1185">Reference proteome</keyword>
<name>A0ABR1DBW9_NECAM</name>
<evidence type="ECO:0000313" key="2">
    <source>
        <dbReference type="Proteomes" id="UP001303046"/>
    </source>
</evidence>
<sequence length="73" mass="8311">MNDLTFELGRRKQAAWEAFKSIEDVVKRTNYIPLRAHLINTTVLPALTYASEAWAFCKQEENAISVINAELKA</sequence>
<comment type="caution">
    <text evidence="1">The sequence shown here is derived from an EMBL/GenBank/DDBJ whole genome shotgun (WGS) entry which is preliminary data.</text>
</comment>
<organism evidence="1 2">
    <name type="scientific">Necator americanus</name>
    <name type="common">Human hookworm</name>
    <dbReference type="NCBI Taxonomy" id="51031"/>
    <lineage>
        <taxon>Eukaryota</taxon>
        <taxon>Metazoa</taxon>
        <taxon>Ecdysozoa</taxon>
        <taxon>Nematoda</taxon>
        <taxon>Chromadorea</taxon>
        <taxon>Rhabditida</taxon>
        <taxon>Rhabditina</taxon>
        <taxon>Rhabditomorpha</taxon>
        <taxon>Strongyloidea</taxon>
        <taxon>Ancylostomatidae</taxon>
        <taxon>Bunostominae</taxon>
        <taxon>Necator</taxon>
    </lineage>
</organism>
<dbReference type="EMBL" id="JAVFWL010000004">
    <property type="protein sequence ID" value="KAK6747745.1"/>
    <property type="molecule type" value="Genomic_DNA"/>
</dbReference>
<protein>
    <submittedName>
        <fullName evidence="1">Uncharacterized protein</fullName>
    </submittedName>
</protein>
<evidence type="ECO:0000313" key="1">
    <source>
        <dbReference type="EMBL" id="KAK6747745.1"/>
    </source>
</evidence>
<gene>
    <name evidence="1" type="primary">Necator_chrIV.g14045</name>
    <name evidence="1" type="ORF">RB195_000751</name>
</gene>
<dbReference type="Proteomes" id="UP001303046">
    <property type="component" value="Unassembled WGS sequence"/>
</dbReference>